<dbReference type="InterPro" id="IPR017451">
    <property type="entry name" value="F-box-assoc_interact_dom"/>
</dbReference>
<evidence type="ECO:0000259" key="3">
    <source>
        <dbReference type="Pfam" id="PF08268"/>
    </source>
</evidence>
<evidence type="ECO:0000256" key="1">
    <source>
        <dbReference type="SAM" id="MobiDB-lite"/>
    </source>
</evidence>
<evidence type="ECO:0000313" key="4">
    <source>
        <dbReference type="EMBL" id="PQQ15278.1"/>
    </source>
</evidence>
<dbReference type="AlphaFoldDB" id="A0A314ZDI4"/>
<evidence type="ECO:0000259" key="2">
    <source>
        <dbReference type="Pfam" id="PF00646"/>
    </source>
</evidence>
<dbReference type="PANTHER" id="PTHR31672">
    <property type="entry name" value="BNACNNG10540D PROTEIN"/>
    <property type="match status" value="1"/>
</dbReference>
<accession>A0A314ZDI4</accession>
<dbReference type="NCBIfam" id="TIGR01640">
    <property type="entry name" value="F_box_assoc_1"/>
    <property type="match status" value="1"/>
</dbReference>
<dbReference type="InterPro" id="IPR013187">
    <property type="entry name" value="F-box-assoc_dom_typ3"/>
</dbReference>
<feature type="domain" description="F-box associated beta-propeller type 3" evidence="3">
    <location>
        <begin position="154"/>
        <end position="421"/>
    </location>
</feature>
<dbReference type="EMBL" id="PJQY01000232">
    <property type="protein sequence ID" value="PQQ15278.1"/>
    <property type="molecule type" value="Genomic_DNA"/>
</dbReference>
<dbReference type="OrthoDB" id="10524068at2759"/>
<gene>
    <name evidence="4" type="ORF">Pyn_12677</name>
</gene>
<protein>
    <recommendedName>
        <fullName evidence="6">F-box protein</fullName>
    </recommendedName>
</protein>
<name>A0A314ZDI4_PRUYE</name>
<evidence type="ECO:0008006" key="6">
    <source>
        <dbReference type="Google" id="ProtNLM"/>
    </source>
</evidence>
<dbReference type="InterPro" id="IPR036047">
    <property type="entry name" value="F-box-like_dom_sf"/>
</dbReference>
<dbReference type="PANTHER" id="PTHR31672:SF13">
    <property type="entry name" value="F-BOX PROTEIN CPR30-LIKE"/>
    <property type="match status" value="1"/>
</dbReference>
<keyword evidence="5" id="KW-1185">Reference proteome</keyword>
<dbReference type="Proteomes" id="UP000250321">
    <property type="component" value="Unassembled WGS sequence"/>
</dbReference>
<dbReference type="Pfam" id="PF08268">
    <property type="entry name" value="FBA_3"/>
    <property type="match status" value="1"/>
</dbReference>
<proteinExistence type="predicted"/>
<dbReference type="InterPro" id="IPR001810">
    <property type="entry name" value="F-box_dom"/>
</dbReference>
<dbReference type="InterPro" id="IPR050796">
    <property type="entry name" value="SCF_F-box_component"/>
</dbReference>
<feature type="region of interest" description="Disordered" evidence="1">
    <location>
        <begin position="1"/>
        <end position="35"/>
    </location>
</feature>
<comment type="caution">
    <text evidence="4">The sequence shown here is derived from an EMBL/GenBank/DDBJ whole genome shotgun (WGS) entry which is preliminary data.</text>
</comment>
<dbReference type="Pfam" id="PF00646">
    <property type="entry name" value="F-box"/>
    <property type="match status" value="1"/>
</dbReference>
<organism evidence="4 5">
    <name type="scientific">Prunus yedoensis var. nudiflora</name>
    <dbReference type="NCBI Taxonomy" id="2094558"/>
    <lineage>
        <taxon>Eukaryota</taxon>
        <taxon>Viridiplantae</taxon>
        <taxon>Streptophyta</taxon>
        <taxon>Embryophyta</taxon>
        <taxon>Tracheophyta</taxon>
        <taxon>Spermatophyta</taxon>
        <taxon>Magnoliopsida</taxon>
        <taxon>eudicotyledons</taxon>
        <taxon>Gunneridae</taxon>
        <taxon>Pentapetalae</taxon>
        <taxon>rosids</taxon>
        <taxon>fabids</taxon>
        <taxon>Rosales</taxon>
        <taxon>Rosaceae</taxon>
        <taxon>Amygdaloideae</taxon>
        <taxon>Amygdaleae</taxon>
        <taxon>Prunus</taxon>
    </lineage>
</organism>
<feature type="domain" description="F-box" evidence="2">
    <location>
        <begin position="52"/>
        <end position="86"/>
    </location>
</feature>
<dbReference type="SUPFAM" id="SSF81383">
    <property type="entry name" value="F-box domain"/>
    <property type="match status" value="1"/>
</dbReference>
<sequence length="490" mass="57042">MDEKVHLDGFEHAKKMQEDEKENNEEVDHEKEKKNDGGLERIVKSEITCQAVLEDILFRLSVKSILRFQVVSKRWLSLTRTPGFRKLHNQRLGLWTRPKFHLLLTAVSEYRPEVVFCRIEVDPVENTAQADEIMTVPHNLVGGRVEDRGTDHGLVRFYSQAVNCFVCSFGSNEVSYRVDIVNPYTRTLITLPEGPPLYELFNGPWEREFMLSDSHKRNEIAFHFGYDPHHQQYKVLQVQWAFERLWARPISRKMRVLEEVLEFKLAIFTLGSKEWRDITNSANLPLDPQTSYDFLSNIFNRTLFVNGSFYWHHKITSYFRPPKSKILAFDVGMERFTLITPPDNIGTGINLVEVDGCAAVLAKDIHRQAKMWILRSTENIVWEIKEIDYINGWRSTEVGLKERIHMTALFEVTQTEIMLTMVHLDFPIGFEELLSLKLLDVPARTVRLIKVALPPRLRFHHQEHFISPTFGGTSFLRFHEDTGDFLVNGA</sequence>
<evidence type="ECO:0000313" key="5">
    <source>
        <dbReference type="Proteomes" id="UP000250321"/>
    </source>
</evidence>
<reference evidence="4 5" key="1">
    <citation type="submission" date="2018-02" db="EMBL/GenBank/DDBJ databases">
        <title>Draft genome of wild Prunus yedoensis var. nudiflora.</title>
        <authorList>
            <person name="Baek S."/>
            <person name="Kim J.-H."/>
            <person name="Choi K."/>
            <person name="Kim G.-B."/>
            <person name="Cho A."/>
            <person name="Jang H."/>
            <person name="Shin C.-H."/>
            <person name="Yu H.-J."/>
            <person name="Mun J.-H."/>
        </authorList>
    </citation>
    <scope>NUCLEOTIDE SEQUENCE [LARGE SCALE GENOMIC DNA]</scope>
    <source>
        <strain evidence="5">cv. Jeju island</strain>
        <tissue evidence="4">Leaf</tissue>
    </source>
</reference>